<accession>A0A1V0RNT8</accession>
<dbReference type="EMBL" id="CP020474">
    <property type="protein sequence ID" value="ARE83447.1"/>
    <property type="molecule type" value="Genomic_DNA"/>
</dbReference>
<protein>
    <submittedName>
        <fullName evidence="1">Uncharacterized protein</fullName>
    </submittedName>
</protein>
<dbReference type="Proteomes" id="UP000192273">
    <property type="component" value="Chromosome"/>
</dbReference>
<name>A0A1V0RNT8_9RHOB</name>
<dbReference type="AlphaFoldDB" id="A0A1V0RNT8"/>
<evidence type="ECO:0000313" key="2">
    <source>
        <dbReference type="Proteomes" id="UP000192273"/>
    </source>
</evidence>
<keyword evidence="2" id="KW-1185">Reference proteome</keyword>
<organism evidence="1 2">
    <name type="scientific">Roseovarius mucosus</name>
    <dbReference type="NCBI Taxonomy" id="215743"/>
    <lineage>
        <taxon>Bacteria</taxon>
        <taxon>Pseudomonadati</taxon>
        <taxon>Pseudomonadota</taxon>
        <taxon>Alphaproteobacteria</taxon>
        <taxon>Rhodobacterales</taxon>
        <taxon>Roseobacteraceae</taxon>
        <taxon>Roseovarius</taxon>
    </lineage>
</organism>
<proteinExistence type="predicted"/>
<reference evidence="1 2" key="1">
    <citation type="submission" date="2017-03" db="EMBL/GenBank/DDBJ databases">
        <title>Genome Sequence of Roseovarius mucosus strain SMR3 Isolated from a culture of the Diatom Skeletonema marinoi.</title>
        <authorList>
            <person name="Topel M."/>
            <person name="Pinder M."/>
            <person name="Johansson O.N."/>
            <person name="Kourtchenko O."/>
            <person name="Godhe A."/>
            <person name="Clarke A.K."/>
        </authorList>
    </citation>
    <scope>NUCLEOTIDE SEQUENCE [LARGE SCALE GENOMIC DNA]</scope>
    <source>
        <strain evidence="1 2">SMR3</strain>
    </source>
</reference>
<sequence length="65" mass="7691">MKFVHRSKGFDHFVKTKLDAKFWKRLGQFNKLLIRRDVAMHVDIAGAEVFFILSAWANENWRATP</sequence>
<gene>
    <name evidence="1" type="ORF">ROSMUCSMR3_01972</name>
</gene>
<dbReference type="KEGG" id="rmm:ROSMUCSMR3_01972"/>
<evidence type="ECO:0000313" key="1">
    <source>
        <dbReference type="EMBL" id="ARE83447.1"/>
    </source>
</evidence>